<evidence type="ECO:0000313" key="2">
    <source>
        <dbReference type="EMBL" id="MBP2016749.1"/>
    </source>
</evidence>
<comment type="caution">
    <text evidence="2">The sequence shown here is derived from an EMBL/GenBank/DDBJ whole genome shotgun (WGS) entry which is preliminary data.</text>
</comment>
<dbReference type="EMBL" id="JAGGLG010000001">
    <property type="protein sequence ID" value="MBP2016749.1"/>
    <property type="molecule type" value="Genomic_DNA"/>
</dbReference>
<dbReference type="Gene3D" id="3.20.20.370">
    <property type="entry name" value="Glycoside hydrolase/deacetylase"/>
    <property type="match status" value="1"/>
</dbReference>
<dbReference type="Pfam" id="PF01522">
    <property type="entry name" value="Polysacc_deac_1"/>
    <property type="match status" value="1"/>
</dbReference>
<dbReference type="PANTHER" id="PTHR10587">
    <property type="entry name" value="GLYCOSYL TRANSFERASE-RELATED"/>
    <property type="match status" value="1"/>
</dbReference>
<dbReference type="InterPro" id="IPR050248">
    <property type="entry name" value="Polysacc_deacetylase_ArnD"/>
</dbReference>
<evidence type="ECO:0000313" key="3">
    <source>
        <dbReference type="Proteomes" id="UP001519289"/>
    </source>
</evidence>
<gene>
    <name evidence="2" type="ORF">J2Z79_000122</name>
</gene>
<dbReference type="PROSITE" id="PS51677">
    <property type="entry name" value="NODB"/>
    <property type="match status" value="1"/>
</dbReference>
<organism evidence="2 3">
    <name type="scientific">Symbiobacterium terraclitae</name>
    <dbReference type="NCBI Taxonomy" id="557451"/>
    <lineage>
        <taxon>Bacteria</taxon>
        <taxon>Bacillati</taxon>
        <taxon>Bacillota</taxon>
        <taxon>Clostridia</taxon>
        <taxon>Eubacteriales</taxon>
        <taxon>Symbiobacteriaceae</taxon>
        <taxon>Symbiobacterium</taxon>
    </lineage>
</organism>
<accession>A0ABS4JMI6</accession>
<keyword evidence="3" id="KW-1185">Reference proteome</keyword>
<dbReference type="InterPro" id="IPR002509">
    <property type="entry name" value="NODB_dom"/>
</dbReference>
<dbReference type="SUPFAM" id="SSF88713">
    <property type="entry name" value="Glycoside hydrolase/deacetylase"/>
    <property type="match status" value="1"/>
</dbReference>
<dbReference type="Proteomes" id="UP001519289">
    <property type="component" value="Unassembled WGS sequence"/>
</dbReference>
<reference evidence="2 3" key="1">
    <citation type="submission" date="2021-03" db="EMBL/GenBank/DDBJ databases">
        <title>Genomic Encyclopedia of Type Strains, Phase IV (KMG-IV): sequencing the most valuable type-strain genomes for metagenomic binning, comparative biology and taxonomic classification.</title>
        <authorList>
            <person name="Goeker M."/>
        </authorList>
    </citation>
    <scope>NUCLEOTIDE SEQUENCE [LARGE SCALE GENOMIC DNA]</scope>
    <source>
        <strain evidence="2 3">DSM 27138</strain>
    </source>
</reference>
<proteinExistence type="predicted"/>
<name>A0ABS4JMI6_9FIRM</name>
<dbReference type="InterPro" id="IPR011330">
    <property type="entry name" value="Glyco_hydro/deAcase_b/a-brl"/>
</dbReference>
<protein>
    <submittedName>
        <fullName evidence="2">Peptidoglycan/xylan/chitin deacetylase (PgdA/CDA1 family)</fullName>
    </submittedName>
</protein>
<dbReference type="PANTHER" id="PTHR10587:SF80">
    <property type="entry name" value="CHITOOLIGOSACCHARIDE DEACETYLASE"/>
    <property type="match status" value="1"/>
</dbReference>
<sequence>MLGTTRARFHVVRINRWWAAAVAAVLLAAVAIPWGAADRAVRVEPGVTLLGFDFSGLTEREARARLEELASAYRVLPVSASRFTDADGTPYAVPELNGYELDVDRTWLRLAAAPPNTAVEPAVRVQPAATRLADLPLSAIRQGNSEKQAVVLLINVDWGTDELRRMLPILKRKNARATFFLSGRWAADHPNLTRLIVAEGHEVATHGHDLTHGPKALAAAGRLKEDIQTSVAIIEELTGQKVKYYAPHKSEVDQRILQTAAELNLQTVLYSLDTVDWNVQYATPERILATFQKAKSGDLILMHPKENTVQVLEQAIDLLRSRGYQVVTLSEMLSPEPLLPGQSDGQVDGE</sequence>
<dbReference type="RefSeq" id="WP_209464904.1">
    <property type="nucleotide sequence ID" value="NZ_JAGGLG010000001.1"/>
</dbReference>
<feature type="domain" description="NodB homology" evidence="1">
    <location>
        <begin position="148"/>
        <end position="327"/>
    </location>
</feature>
<evidence type="ECO:0000259" key="1">
    <source>
        <dbReference type="PROSITE" id="PS51677"/>
    </source>
</evidence>